<evidence type="ECO:0000256" key="2">
    <source>
        <dbReference type="ARBA" id="ARBA00022679"/>
    </source>
</evidence>
<evidence type="ECO:0000256" key="1">
    <source>
        <dbReference type="ARBA" id="ARBA00004752"/>
    </source>
</evidence>
<evidence type="ECO:0000256" key="6">
    <source>
        <dbReference type="PROSITE-ProRule" id="PRU01373"/>
    </source>
</evidence>
<dbReference type="EMBL" id="MAEI02000001">
    <property type="protein sequence ID" value="MEO1780848.1"/>
    <property type="molecule type" value="Genomic_DNA"/>
</dbReference>
<dbReference type="Gene3D" id="3.10.20.800">
    <property type="match status" value="1"/>
</dbReference>
<evidence type="ECO:0000313" key="8">
    <source>
        <dbReference type="EMBL" id="MEO1780848.1"/>
    </source>
</evidence>
<evidence type="ECO:0000256" key="3">
    <source>
        <dbReference type="ARBA" id="ARBA00022960"/>
    </source>
</evidence>
<dbReference type="Pfam" id="PF12229">
    <property type="entry name" value="PG_binding_4"/>
    <property type="match status" value="2"/>
</dbReference>
<dbReference type="Gene3D" id="2.40.440.10">
    <property type="entry name" value="L,D-transpeptidase catalytic domain-like"/>
    <property type="match status" value="1"/>
</dbReference>
<evidence type="ECO:0000313" key="9">
    <source>
        <dbReference type="Proteomes" id="UP001429357"/>
    </source>
</evidence>
<feature type="active site" description="Proton donor/acceptor" evidence="6">
    <location>
        <position position="425"/>
    </location>
</feature>
<dbReference type="InterPro" id="IPR038063">
    <property type="entry name" value="Transpep_catalytic_dom"/>
</dbReference>
<comment type="caution">
    <text evidence="8">The sequence shown here is derived from an EMBL/GenBank/DDBJ whole genome shotgun (WGS) entry which is preliminary data.</text>
</comment>
<dbReference type="SUPFAM" id="SSF143985">
    <property type="entry name" value="L,D-transpeptidase pre-catalytic domain-like"/>
    <property type="match status" value="1"/>
</dbReference>
<dbReference type="InterPro" id="IPR022029">
    <property type="entry name" value="YoaR-like_PG-bd"/>
</dbReference>
<reference evidence="8 9" key="2">
    <citation type="submission" date="2024-02" db="EMBL/GenBank/DDBJ databases">
        <title>The Genome Sequence of Enterococcus diestrammenae JM9A.</title>
        <authorList>
            <person name="Earl A."/>
            <person name="Manson A."/>
            <person name="Gilmore M."/>
            <person name="Sanders J."/>
            <person name="Shea T."/>
            <person name="Howe W."/>
            <person name="Livny J."/>
            <person name="Cuomo C."/>
            <person name="Neafsey D."/>
            <person name="Birren B."/>
        </authorList>
    </citation>
    <scope>NUCLEOTIDE SEQUENCE [LARGE SCALE GENOMIC DNA]</scope>
    <source>
        <strain evidence="8 9">JM9A</strain>
    </source>
</reference>
<keyword evidence="3 6" id="KW-0133">Cell shape</keyword>
<accession>A0ABV0F1D8</accession>
<reference evidence="9" key="1">
    <citation type="submission" date="2016-06" db="EMBL/GenBank/DDBJ databases">
        <title>Four novel species of enterococci isolated from chicken manure.</title>
        <authorList>
            <person name="Van Tyne D."/>
        </authorList>
    </citation>
    <scope>NUCLEOTIDE SEQUENCE [LARGE SCALE GENOMIC DNA]</scope>
    <source>
        <strain evidence="9">JM9A</strain>
    </source>
</reference>
<keyword evidence="9" id="KW-1185">Reference proteome</keyword>
<name>A0ABV0F1D8_9ENTE</name>
<proteinExistence type="predicted"/>
<sequence length="470" mass="51941">MSRSSRNKKGGKKKFVIGGLLVLAAGLATGYTVNASNYSERFLPNTKINDIDISDMTVAEANKALKANTKEASFTITDDGSPWKTLPLSELGLKTDFTKDLDKLMQDQSQWSWGMAYVFAAENDELNGLSIDQEDLKTAAKNIKGELDTLNQNRTTTKDATLTKVDNGFVITPEVAGNAVDSEAIAKDLVTAVNADKTTMELLDYTKAPAVHADDEKLKQELETLNSVAQVEATYQINGDTFQIPTETISNWLIYEDGKVDLNRDQVKAYVAALGEKYNTSTNATTFKSTKRGDVKVPAGTYSWSIQVETETDALIEQILQGESFTRSPIVKGSTTDSANPLIGDTYIEVDLKNQHMWYYKDGKVVLETDVVTGKPDKFTTPSGVNYIWNKEEDSTLKGKNEDGTDYATPVNYWMPIDWEGVGIHDANWQPTFGGERYLTNGSHGCVNTPPDVMKELFEKVELYTPVLVF</sequence>
<organism evidence="8 9">
    <name type="scientific">Enterococcus diestrammenae</name>
    <dbReference type="NCBI Taxonomy" id="1155073"/>
    <lineage>
        <taxon>Bacteria</taxon>
        <taxon>Bacillati</taxon>
        <taxon>Bacillota</taxon>
        <taxon>Bacilli</taxon>
        <taxon>Lactobacillales</taxon>
        <taxon>Enterococcaceae</taxon>
        <taxon>Enterococcus</taxon>
    </lineage>
</organism>
<dbReference type="RefSeq" id="WP_161869543.1">
    <property type="nucleotide sequence ID" value="NZ_MAEI02000001.1"/>
</dbReference>
<evidence type="ECO:0000256" key="4">
    <source>
        <dbReference type="ARBA" id="ARBA00022984"/>
    </source>
</evidence>
<dbReference type="PANTHER" id="PTHR30582:SF33">
    <property type="entry name" value="EXPORTED PROTEIN"/>
    <property type="match status" value="1"/>
</dbReference>
<dbReference type="InterPro" id="IPR005490">
    <property type="entry name" value="LD_TPept_cat_dom"/>
</dbReference>
<evidence type="ECO:0000256" key="5">
    <source>
        <dbReference type="ARBA" id="ARBA00023316"/>
    </source>
</evidence>
<feature type="domain" description="L,D-TPase catalytic" evidence="7">
    <location>
        <begin position="346"/>
        <end position="470"/>
    </location>
</feature>
<comment type="pathway">
    <text evidence="1 6">Cell wall biogenesis; peptidoglycan biosynthesis.</text>
</comment>
<dbReference type="CDD" id="cd16913">
    <property type="entry name" value="YkuD_like"/>
    <property type="match status" value="1"/>
</dbReference>
<dbReference type="PANTHER" id="PTHR30582">
    <property type="entry name" value="L,D-TRANSPEPTIDASE"/>
    <property type="match status" value="1"/>
</dbReference>
<dbReference type="InterPro" id="IPR050979">
    <property type="entry name" value="LD-transpeptidase"/>
</dbReference>
<feature type="active site" description="Nucleophile" evidence="6">
    <location>
        <position position="446"/>
    </location>
</feature>
<dbReference type="Proteomes" id="UP001429357">
    <property type="component" value="Unassembled WGS sequence"/>
</dbReference>
<dbReference type="PROSITE" id="PS52029">
    <property type="entry name" value="LD_TPASE"/>
    <property type="match status" value="1"/>
</dbReference>
<protein>
    <recommendedName>
        <fullName evidence="7">L,D-TPase catalytic domain-containing protein</fullName>
    </recommendedName>
</protein>
<dbReference type="SUPFAM" id="SSF141523">
    <property type="entry name" value="L,D-transpeptidase catalytic domain-like"/>
    <property type="match status" value="1"/>
</dbReference>
<dbReference type="InterPro" id="IPR038054">
    <property type="entry name" value="LD_TPept-like_central_sf"/>
</dbReference>
<keyword evidence="4 6" id="KW-0573">Peptidoglycan synthesis</keyword>
<gene>
    <name evidence="8" type="ORF">BAU18_000399</name>
</gene>
<dbReference type="Pfam" id="PF03734">
    <property type="entry name" value="YkuD"/>
    <property type="match status" value="1"/>
</dbReference>
<evidence type="ECO:0000259" key="7">
    <source>
        <dbReference type="PROSITE" id="PS52029"/>
    </source>
</evidence>
<keyword evidence="2" id="KW-0808">Transferase</keyword>
<keyword evidence="5 6" id="KW-0961">Cell wall biogenesis/degradation</keyword>